<dbReference type="Proteomes" id="UP000657918">
    <property type="component" value="Chromosome 4"/>
</dbReference>
<keyword evidence="3" id="KW-0055">Arginine biosynthesis</keyword>
<sequence>MLRDFKFLRRNAKNNEEIENVPANPRDSLASQSSTDSSRPPLNTIQDPAPNPNPRHDRTPNKPKVRNFEPLRTPDKVSKYRFGWAQRNESGGGSVISNESRDEVRTDFRDLSKGGGGFGGLGPNVTPRGNKRVNSESNSTQSTPSKSVVSKPPVNSGFRGKGGSFSALYRGVPVSGGLGGTTVVNSVEVPHFDLREDPSFWMEHNVQVLIRVRPLNSMERSMHGYNRCLKQESAQSITWIGQPETRFTFDHVACETVDQEMLFRMAGLPMVENCLSGYNSCMFAYGQTGSGKTYTMLGAMDDLEVKPSPNRGMTPRIFEFLFARIQAEEESRKDERLKYNCKCSFLEIYNEQITDLLDPSSTNLLLREDVKKGVYVENLSEFEVQTVSDILKLLTQGSLNRKVAATNMNRESSRSHSVFTCVIESRWEKDSTTNLRFARLNLVDLAGSERQKSSGAEGERLKEAANINKSLSTLGHVIMILLDVVHGRPRHVPYRDSRLTFLLQDSLGGNSKTMIIANVSPSICCAAETLNTLKFAQRAKLIQNNAVVNEDSTGDVIALQHQIRLLKEELSFLKHQNVSRSLSFGSTGKDTMQEEQDTASMEIKHVMDRQHADDLRGVGGKGMVRMSTKQLKSLETTLAGALRREQMAETSIKKLEAEIEQLNRLVRQREEDTRSTKMMLRFREDKIQRMESLVGGLLPPDTYLLEENKAVSEEIQLIQAKVDKNPEVTRFALENIRLLDQLRRFQEFYEEGEREILLDEISKLREQLLQFLDGEFMMQNLPNANGQSQEAMHTNKENDSLHLELKNTLNELDECRHNLNSCLEENQKLSREINDLQNMLDNLKSVTHDRDDDIKTIKNFSGAPTSETVMLDGVQCKLESMEAAPEMMKHAEDILDLQLELDILKIILKEERSSHEEIKQRSMCSTRDLELAKEQLISVTKQCEDTTRELKEVKFVVEALESQQLLAINEMEDLRKSKIHHAKLLSEKELEMMVLKEQISEKELRDLPSKHSGGEDSILQKKLKRMQDSLEKAKRLNVLYQNDHAFQASNEEEMDEVRQQAEAETAEVIVCMQEELSILQNQVHDCHLKEMEAKNMVMLLETELKELREKLYVLTEENRGLNEMLEGKDGELKHLSEEWEFLACEVEAILADGQEAIMDAADQIDLIASSFPEKRIWISEQVGRLIRTISEKELLIEELGKCLEDANDKQSDVDCMLKSLRGAALVMNEANQRECNEKEEEILSLNSQLAVKTSTIAKLEDKVKVAELHASKASDCATVAFVVVNRLSEVNLNNLHELEYKNMQLGESAAISERKEALLNDQAAAIKEAEEQIQFLKLEVAELKETRAQLQQRLSAEEKCACAIEEKLEEIEESDLLSTREKLAELKTGVSSLRSCMATHGKHDSPEMNERQGDGPLDNNGSGWTDAGEELRVDVSESSSTTGKKSLGTSCGRKDEGLRTPKDVAIILVKGEIEFALESLKEVTREMARLHAEKEEIRMSEKQSQESIKCFTNQIFALQEVLNNFETRFEMKIQTVNHKLLAFEQIIQEAGICFCQTKEFLEMEVGEAKIVAAQKMAEASCIYSKFEEVQDTMKEADIMINELLIANEAMKLEMERLKQIEVKLTSERDMLDNEVQSLQSLNELKDQQFVDLEMQFGSDLMETRDLVMQMEGVISQVQISFEMFLSMLCEIHSLKALVLDSGKLVRSWLEDVWSEIIVKDSAVSVLHLCHMGILLETVTGLNAENGLLQHGLSESNSLIIDLRERNSKTSRELQSCRILKGKLLADIKNSFVRILRKEKETDRFGLKLTSFEKKISDIQFQEELMLQRSNYMGSQLAVLMKELDSTNTNAVESLFNQEKLLEDEKELRNSHTECVMMDLFSKDIESFILASQLEEMSLRGVAAEREHLNYCSIFENLKTEVIISKVDTELKEHLLVAKEADIALLQRKVQKADREVEDLLSSLKDVACSNDKLRSELGEVMTTKMRMLNQIQELEAECDKLKKNLKSKESDLEKSSSHIAVISQQKQDLQKSICRLETASNKLQTELELKDLELRRLNWLEQENKSLKDEVLNLKNEKSLVLRDLEKKKSEVESSLSQVDMENDRLQEKILSLESVIASLQTDLKMKSVEVNELQNSQSVATADLGLKKQDLQNFVCKVNTLKDENNLLRSEIRSHKIVLHEALTKSALNTEKYVESVESVHSVSHKLFNGMEKECYMLAEKMFHEICENIEGTSEFIKEIEWLESCIADLVSDNMGLQAELVRKDDILKGLSFDMSLLQESASNTKDQKDKLKEMITTMEALEDELVVKSSELEQTIAHSQLLEAQLTEKIDAMSNLESDIAKGHLSLQNLSCENLDLRAQIQEALAAKCSLEEELTEKKSLAESLETELSQMGDALGEMSDTIESLRSHLSELTSERDQLQLKMHSLEDKLQRTEAWAEETEAIAEEAQQTAESRKMYAEEKEAEVKLLERSVEELECTINVLENKVDILKGEAERQRLQREELEDELHSVKYQMQNVENVDTDMKRHLEEKERGLEEALKHIQILESSISDKDAEISQFKVHVTELNLHAEAQASEYKQKFKALEAMVEQVKPEGHFSHSTSSSSNKSEKNAAKSRGSSSPFKCIGLGLAQQIKSEKNEDLAAARLQIEELESVAVNRQKEIFALNARLAAAESMTHDVIRDLLGVKLDMTNYVSLLDDKQVQKIAEKAQLGTFEPHVKDQEIIKLKQQLSEFIEERRGWLEEIDRKHAELVAAQVALEKLHQRDQLHKTENEMLKMESVNYKKQVMELEGEEENYSLKIHNEDLSAKLRRAEINLSRIKEELAHHRASVGKSPYIDFDGEQRLMDKLKETEDDKVQLAQKLLGLCTSILRAAGITKPVSSITPTIAEDALEQLKNRITSLERELQDLTVKGSEVKFSNLKSNNGNWKLHIGGSTALSTKRLQISNSKQEKEIRVALLGASGYTGAEIIRLLANHPFFGITVMTADRNAGKSMDSVFPHFITQKDLPVLVSTNDADFSDVDAVFCCLPHGTTQEIIKGLPKRLKIVDLSADFRLRNVSEYEEWYGQPHRAPDLQEEAVYGLTEILREEIKNAHLVANPGCYPTSIQLPLVPLIKANLIEHKNIIVDAKSGVSGAGRGAKVGNLYTELTEGIMSYGVTRHRHVPEIEQGLCDAAHSKVTVSFTPHLMPMSRGMQSTIYVEMASGVTTDNLYQQLKVSYQDEEFVRLLEKGAVPRTHDVRGSNYCYINVFPDRIPGRAIIISVIDNLVKGASGQALQNLNIMMGFPENTGLGYLPLFP</sequence>
<dbReference type="GO" id="GO:0070401">
    <property type="term" value="F:NADP+ binding"/>
    <property type="evidence" value="ECO:0007669"/>
    <property type="project" value="InterPro"/>
</dbReference>
<feature type="active site" evidence="18">
    <location>
        <position position="3103"/>
    </location>
</feature>
<keyword evidence="7 17" id="KW-0067">ATP-binding</keyword>
<feature type="coiled-coil region" evidence="19">
    <location>
        <begin position="1935"/>
        <end position="2018"/>
    </location>
</feature>
<dbReference type="PANTHER" id="PTHR37739">
    <property type="entry name" value="KINESIN-LIKE PROTEIN KIN-12D"/>
    <property type="match status" value="1"/>
</dbReference>
<dbReference type="InterPro" id="IPR000706">
    <property type="entry name" value="AGPR_type-1"/>
</dbReference>
<evidence type="ECO:0000256" key="9">
    <source>
        <dbReference type="ARBA" id="ARBA00023002"/>
    </source>
</evidence>
<dbReference type="PROSITE" id="PS50067">
    <property type="entry name" value="KINESIN_MOTOR_2"/>
    <property type="match status" value="1"/>
</dbReference>
<dbReference type="InterPro" id="IPR036291">
    <property type="entry name" value="NAD(P)-bd_dom_sf"/>
</dbReference>
<evidence type="ECO:0000313" key="22">
    <source>
        <dbReference type="EMBL" id="KAF9684269.1"/>
    </source>
</evidence>
<dbReference type="SMART" id="SM00859">
    <property type="entry name" value="Semialdhyde_dh"/>
    <property type="match status" value="1"/>
</dbReference>
<dbReference type="Pfam" id="PF01118">
    <property type="entry name" value="Semialdhyde_dh"/>
    <property type="match status" value="1"/>
</dbReference>
<comment type="caution">
    <text evidence="22">The sequence shown here is derived from an EMBL/GenBank/DDBJ whole genome shotgun (WGS) entry which is preliminary data.</text>
</comment>
<name>A0A835KFJ6_9ROSI</name>
<dbReference type="SUPFAM" id="SSF55347">
    <property type="entry name" value="Glyceraldehyde-3-phosphate dehydrogenase-like, C-terminal domain"/>
    <property type="match status" value="1"/>
</dbReference>
<feature type="compositionally biased region" description="Gly residues" evidence="20">
    <location>
        <begin position="113"/>
        <end position="122"/>
    </location>
</feature>
<feature type="coiled-coil region" evidence="19">
    <location>
        <begin position="1312"/>
        <end position="1360"/>
    </location>
</feature>
<keyword evidence="10 19" id="KW-0175">Coiled coil</keyword>
<evidence type="ECO:0000256" key="3">
    <source>
        <dbReference type="ARBA" id="ARBA00022571"/>
    </source>
</evidence>
<dbReference type="CDD" id="cd17895">
    <property type="entry name" value="AGPR_1_N"/>
    <property type="match status" value="1"/>
</dbReference>
<evidence type="ECO:0000256" key="10">
    <source>
        <dbReference type="ARBA" id="ARBA00023054"/>
    </source>
</evidence>
<dbReference type="FunFam" id="3.30.360.10:FF:000014">
    <property type="entry name" value="N-acetyl-gamma-glutamyl-phosphate reductase"/>
    <property type="match status" value="1"/>
</dbReference>
<dbReference type="CDD" id="cd01373">
    <property type="entry name" value="KISc_KLP2_like"/>
    <property type="match status" value="1"/>
</dbReference>
<feature type="coiled-coil region" evidence="19">
    <location>
        <begin position="2775"/>
        <end position="2864"/>
    </location>
</feature>
<dbReference type="SUPFAM" id="SSF52540">
    <property type="entry name" value="P-loop containing nucleoside triphosphate hydrolases"/>
    <property type="match status" value="1"/>
</dbReference>
<keyword evidence="6 17" id="KW-0547">Nucleotide-binding</keyword>
<feature type="compositionally biased region" description="Basic and acidic residues" evidence="20">
    <location>
        <begin position="1401"/>
        <end position="1413"/>
    </location>
</feature>
<feature type="binding site" evidence="17">
    <location>
        <begin position="286"/>
        <end position="293"/>
    </location>
    <ligand>
        <name>ATP</name>
        <dbReference type="ChEBI" id="CHEBI:30616"/>
    </ligand>
</feature>
<keyword evidence="4" id="KW-0028">Amino-acid biosynthesis</keyword>
<feature type="compositionally biased region" description="Basic and acidic residues" evidence="20">
    <location>
        <begin position="99"/>
        <end position="112"/>
    </location>
</feature>
<dbReference type="SUPFAM" id="SSF51735">
    <property type="entry name" value="NAD(P)-binding Rossmann-fold domains"/>
    <property type="match status" value="1"/>
</dbReference>
<gene>
    <name evidence="22" type="ORF">SADUNF_Sadunf04G0100300</name>
</gene>
<evidence type="ECO:0000259" key="21">
    <source>
        <dbReference type="PROSITE" id="PS50067"/>
    </source>
</evidence>
<dbReference type="InterPro" id="IPR036961">
    <property type="entry name" value="Kinesin_motor_dom_sf"/>
</dbReference>
<feature type="compositionally biased region" description="Low complexity" evidence="20">
    <location>
        <begin position="28"/>
        <end position="38"/>
    </location>
</feature>
<comment type="catalytic activity">
    <reaction evidence="13">
        <text>N-acetyl-L-glutamate 5-semialdehyde + phosphate + NADP(+) = N-acetyl-L-glutamyl 5-phosphate + NADPH + H(+)</text>
        <dbReference type="Rhea" id="RHEA:21588"/>
        <dbReference type="ChEBI" id="CHEBI:15378"/>
        <dbReference type="ChEBI" id="CHEBI:29123"/>
        <dbReference type="ChEBI" id="CHEBI:43474"/>
        <dbReference type="ChEBI" id="CHEBI:57783"/>
        <dbReference type="ChEBI" id="CHEBI:57936"/>
        <dbReference type="ChEBI" id="CHEBI:58349"/>
        <dbReference type="EC" id="1.2.1.38"/>
    </reaction>
</comment>
<evidence type="ECO:0000256" key="15">
    <source>
        <dbReference type="ARBA" id="ARBA00067665"/>
    </source>
</evidence>
<keyword evidence="8" id="KW-0521">NADP</keyword>
<feature type="coiled-coil region" evidence="19">
    <location>
        <begin position="2050"/>
        <end position="2172"/>
    </location>
</feature>
<proteinExistence type="inferred from homology"/>
<dbReference type="SMART" id="SM00129">
    <property type="entry name" value="KISc"/>
    <property type="match status" value="1"/>
</dbReference>
<evidence type="ECO:0000256" key="1">
    <source>
        <dbReference type="ARBA" id="ARBA00004862"/>
    </source>
</evidence>
<feature type="region of interest" description="Disordered" evidence="20">
    <location>
        <begin position="11"/>
        <end position="156"/>
    </location>
</feature>
<dbReference type="InterPro" id="IPR001752">
    <property type="entry name" value="Kinesin_motor_dom"/>
</dbReference>
<dbReference type="OrthoDB" id="3176171at2759"/>
<evidence type="ECO:0000256" key="14">
    <source>
        <dbReference type="ARBA" id="ARBA00060921"/>
    </source>
</evidence>
<dbReference type="EMBL" id="JADGMS010000004">
    <property type="protein sequence ID" value="KAF9684269.1"/>
    <property type="molecule type" value="Genomic_DNA"/>
</dbReference>
<keyword evidence="23" id="KW-1185">Reference proteome</keyword>
<feature type="region of interest" description="Disordered" evidence="20">
    <location>
        <begin position="2596"/>
        <end position="2622"/>
    </location>
</feature>
<reference evidence="22 23" key="1">
    <citation type="submission" date="2020-10" db="EMBL/GenBank/DDBJ databases">
        <title>Plant Genome Project.</title>
        <authorList>
            <person name="Zhang R.-G."/>
        </authorList>
    </citation>
    <scope>NUCLEOTIDE SEQUENCE [LARGE SCALE GENOMIC DNA]</scope>
    <source>
        <strain evidence="22">FAFU-HL-1</strain>
        <tissue evidence="22">Leaf</tissue>
    </source>
</reference>
<feature type="coiled-coil region" evidence="19">
    <location>
        <begin position="798"/>
        <end position="846"/>
    </location>
</feature>
<dbReference type="InterPro" id="IPR058924">
    <property type="entry name" value="AGPR_dimerisation_dom"/>
</dbReference>
<comment type="similarity">
    <text evidence="14">Belongs to the NAGSA dehydrogenase family. Type 1 subfamily.</text>
</comment>
<keyword evidence="9" id="KW-0560">Oxidoreductase</keyword>
<evidence type="ECO:0000256" key="4">
    <source>
        <dbReference type="ARBA" id="ARBA00022605"/>
    </source>
</evidence>
<accession>A0A835KFJ6</accession>
<dbReference type="GO" id="GO:0003777">
    <property type="term" value="F:microtubule motor activity"/>
    <property type="evidence" value="ECO:0007669"/>
    <property type="project" value="InterPro"/>
</dbReference>
<feature type="coiled-coil region" evidence="19">
    <location>
        <begin position="2398"/>
        <end position="2590"/>
    </location>
</feature>
<feature type="compositionally biased region" description="Low complexity" evidence="20">
    <location>
        <begin position="144"/>
        <end position="154"/>
    </location>
</feature>
<evidence type="ECO:0000256" key="8">
    <source>
        <dbReference type="ARBA" id="ARBA00022857"/>
    </source>
</evidence>
<feature type="coiled-coil region" evidence="19">
    <location>
        <begin position="929"/>
        <end position="1124"/>
    </location>
</feature>
<dbReference type="InterPro" id="IPR044986">
    <property type="entry name" value="KIF15/KIN-12"/>
</dbReference>
<keyword evidence="5" id="KW-0493">Microtubule</keyword>
<evidence type="ECO:0000313" key="23">
    <source>
        <dbReference type="Proteomes" id="UP000657918"/>
    </source>
</evidence>
<dbReference type="Pfam" id="PF00225">
    <property type="entry name" value="Kinesin"/>
    <property type="match status" value="1"/>
</dbReference>
<feature type="coiled-coil region" evidence="19">
    <location>
        <begin position="1473"/>
        <end position="1500"/>
    </location>
</feature>
<dbReference type="PRINTS" id="PR00380">
    <property type="entry name" value="KINESINHEAVY"/>
</dbReference>
<dbReference type="PROSITE" id="PS01224">
    <property type="entry name" value="ARGC"/>
    <property type="match status" value="1"/>
</dbReference>
<evidence type="ECO:0000256" key="17">
    <source>
        <dbReference type="PROSITE-ProRule" id="PRU00283"/>
    </source>
</evidence>
<dbReference type="GO" id="GO:0008017">
    <property type="term" value="F:microtubule binding"/>
    <property type="evidence" value="ECO:0007669"/>
    <property type="project" value="InterPro"/>
</dbReference>
<dbReference type="Gene3D" id="3.40.850.10">
    <property type="entry name" value="Kinesin motor domain"/>
    <property type="match status" value="1"/>
</dbReference>
<feature type="compositionally biased region" description="Low complexity" evidence="20">
    <location>
        <begin position="1436"/>
        <end position="1450"/>
    </location>
</feature>
<dbReference type="NCBIfam" id="TIGR01850">
    <property type="entry name" value="argC"/>
    <property type="match status" value="1"/>
</dbReference>
<evidence type="ECO:0000256" key="11">
    <source>
        <dbReference type="ARBA" id="ARBA00023175"/>
    </source>
</evidence>
<keyword evidence="11 17" id="KW-0505">Motor protein</keyword>
<dbReference type="GO" id="GO:0006526">
    <property type="term" value="P:L-arginine biosynthetic process"/>
    <property type="evidence" value="ECO:0007669"/>
    <property type="project" value="UniProtKB-UniPathway"/>
</dbReference>
<feature type="domain" description="Kinesin motor" evidence="21">
    <location>
        <begin position="205"/>
        <end position="542"/>
    </location>
</feature>
<dbReference type="EC" id="1.2.1.38" evidence="2"/>
<comment type="similarity">
    <text evidence="12">Belongs to the TRAFAC class myosin-kinesin ATPase superfamily. Kinesin family. KIN-12 subfamily.</text>
</comment>
<feature type="coiled-coil region" evidence="19">
    <location>
        <begin position="1600"/>
        <end position="1634"/>
    </location>
</feature>
<dbReference type="PANTHER" id="PTHR37739:SF8">
    <property type="entry name" value="KINESIN-LIKE PROTEIN KIN-12D"/>
    <property type="match status" value="1"/>
</dbReference>
<feature type="coiled-coil region" evidence="19">
    <location>
        <begin position="2276"/>
        <end position="2313"/>
    </location>
</feature>
<dbReference type="CDD" id="cd23934">
    <property type="entry name" value="AGPR_1_C"/>
    <property type="match status" value="1"/>
</dbReference>
<evidence type="ECO:0000256" key="2">
    <source>
        <dbReference type="ARBA" id="ARBA00013072"/>
    </source>
</evidence>
<feature type="region of interest" description="Disordered" evidence="20">
    <location>
        <begin position="1397"/>
        <end position="1454"/>
    </location>
</feature>
<evidence type="ECO:0000256" key="16">
    <source>
        <dbReference type="ARBA" id="ARBA00076903"/>
    </source>
</evidence>
<dbReference type="GO" id="GO:0005524">
    <property type="term" value="F:ATP binding"/>
    <property type="evidence" value="ECO:0007669"/>
    <property type="project" value="UniProtKB-UniRule"/>
</dbReference>
<evidence type="ECO:0000256" key="13">
    <source>
        <dbReference type="ARBA" id="ARBA00050557"/>
    </source>
</evidence>
<dbReference type="GO" id="GO:0003942">
    <property type="term" value="F:N-acetyl-gamma-glutamyl-phosphate reductase activity"/>
    <property type="evidence" value="ECO:0007669"/>
    <property type="project" value="UniProtKB-EC"/>
</dbReference>
<dbReference type="InterPro" id="IPR023013">
    <property type="entry name" value="AGPR_AS"/>
</dbReference>
<feature type="compositionally biased region" description="Basic and acidic residues" evidence="20">
    <location>
        <begin position="54"/>
        <end position="78"/>
    </location>
</feature>
<organism evidence="22 23">
    <name type="scientific">Salix dunnii</name>
    <dbReference type="NCBI Taxonomy" id="1413687"/>
    <lineage>
        <taxon>Eukaryota</taxon>
        <taxon>Viridiplantae</taxon>
        <taxon>Streptophyta</taxon>
        <taxon>Embryophyta</taxon>
        <taxon>Tracheophyta</taxon>
        <taxon>Spermatophyta</taxon>
        <taxon>Magnoliopsida</taxon>
        <taxon>eudicotyledons</taxon>
        <taxon>Gunneridae</taxon>
        <taxon>Pentapetalae</taxon>
        <taxon>rosids</taxon>
        <taxon>fabids</taxon>
        <taxon>Malpighiales</taxon>
        <taxon>Salicaceae</taxon>
        <taxon>Saliceae</taxon>
        <taxon>Salix</taxon>
    </lineage>
</organism>
<dbReference type="GO" id="GO:0051287">
    <property type="term" value="F:NAD binding"/>
    <property type="evidence" value="ECO:0007669"/>
    <property type="project" value="InterPro"/>
</dbReference>
<dbReference type="InterPro" id="IPR000534">
    <property type="entry name" value="Semialdehyde_DH_NAD-bd"/>
</dbReference>
<evidence type="ECO:0000256" key="19">
    <source>
        <dbReference type="SAM" id="Coils"/>
    </source>
</evidence>
<feature type="coiled-coil region" evidence="19">
    <location>
        <begin position="638"/>
        <end position="672"/>
    </location>
</feature>
<evidence type="ECO:0000256" key="20">
    <source>
        <dbReference type="SAM" id="MobiDB-lite"/>
    </source>
</evidence>
<dbReference type="Pfam" id="PF22698">
    <property type="entry name" value="Semialdhyde_dhC_1"/>
    <property type="match status" value="1"/>
</dbReference>
<comment type="pathway">
    <text evidence="1">Amino-acid biosynthesis; L-arginine biosynthesis; N(2)-acetyl-L-ornithine from L-glutamate: step 3/4.</text>
</comment>
<feature type="coiled-coil region" evidence="19">
    <location>
        <begin position="2637"/>
        <end position="2664"/>
    </location>
</feature>
<protein>
    <recommendedName>
        <fullName evidence="15">Probable N-acetyl-gamma-glutamyl-phosphate reductase, chloroplastic</fullName>
        <ecNumber evidence="2">1.2.1.38</ecNumber>
    </recommendedName>
    <alternativeName>
        <fullName evidence="16">N-acetyl-glutamate semialdehyde dehydrogenase</fullName>
    </alternativeName>
</protein>
<dbReference type="Gene3D" id="3.30.360.10">
    <property type="entry name" value="Dihydrodipicolinate Reductase, domain 2"/>
    <property type="match status" value="1"/>
</dbReference>
<evidence type="ECO:0000256" key="6">
    <source>
        <dbReference type="ARBA" id="ARBA00022741"/>
    </source>
</evidence>
<dbReference type="UniPathway" id="UPA00068">
    <property type="reaction ID" value="UER00108"/>
</dbReference>
<dbReference type="HAMAP" id="MF_00150">
    <property type="entry name" value="ArgC_type1"/>
    <property type="match status" value="1"/>
</dbReference>
<evidence type="ECO:0000256" key="5">
    <source>
        <dbReference type="ARBA" id="ARBA00022701"/>
    </source>
</evidence>
<dbReference type="InterPro" id="IPR027417">
    <property type="entry name" value="P-loop_NTPase"/>
</dbReference>
<dbReference type="Gene3D" id="3.40.50.720">
    <property type="entry name" value="NAD(P)-binding Rossmann-like Domain"/>
    <property type="match status" value="1"/>
</dbReference>
<evidence type="ECO:0000256" key="12">
    <source>
        <dbReference type="ARBA" id="ARBA00034488"/>
    </source>
</evidence>
<dbReference type="GO" id="GO:0007018">
    <property type="term" value="P:microtubule-based movement"/>
    <property type="evidence" value="ECO:0007669"/>
    <property type="project" value="InterPro"/>
</dbReference>
<dbReference type="PROSITE" id="PS00411">
    <property type="entry name" value="KINESIN_MOTOR_1"/>
    <property type="match status" value="1"/>
</dbReference>
<evidence type="ECO:0000256" key="7">
    <source>
        <dbReference type="ARBA" id="ARBA00022840"/>
    </source>
</evidence>
<dbReference type="FunFam" id="3.40.850.10:FF:000033">
    <property type="entry name" value="Kinesin-like protein KIN-12E"/>
    <property type="match status" value="1"/>
</dbReference>
<dbReference type="InterPro" id="IPR019821">
    <property type="entry name" value="Kinesin_motor_CS"/>
</dbReference>
<dbReference type="GO" id="GO:0005874">
    <property type="term" value="C:microtubule"/>
    <property type="evidence" value="ECO:0007669"/>
    <property type="project" value="UniProtKB-KW"/>
</dbReference>
<evidence type="ECO:0000256" key="18">
    <source>
        <dbReference type="PROSITE-ProRule" id="PRU10010"/>
    </source>
</evidence>